<dbReference type="Gene3D" id="2.40.50.1020">
    <property type="entry name" value="LytTr DNA-binding domain"/>
    <property type="match status" value="1"/>
</dbReference>
<sequence>MIVMLISDESSKERQYIVRYAKDLAARWTDEYWEMLQCSSISELEETVSQKTRTDIVCVDITMEGALELTKELRRLTPSSYIILIASPRISPAVYMRPAIGAESLLLKPLSERQIQEVLSEAIRTYIDRFLSPDEKKVFVIEHKGGRVLIDYNNIYFFESREKRVYLNTEAEEYGFYDTLDELQEKLEDGFIRCHRSFLINKSKIVNVFLSQNRIILKNEFEIPLSRSYKPVIKEYLEKGGK</sequence>
<feature type="domain" description="Response regulatory" evidence="4">
    <location>
        <begin position="3"/>
        <end position="123"/>
    </location>
</feature>
<dbReference type="AlphaFoldDB" id="A0A2Y9BHL9"/>
<dbReference type="RefSeq" id="WP_109732771.1">
    <property type="nucleotide sequence ID" value="NZ_BAAACK010000005.1"/>
</dbReference>
<dbReference type="SUPFAM" id="SSF52172">
    <property type="entry name" value="CheY-like"/>
    <property type="match status" value="1"/>
</dbReference>
<dbReference type="InterPro" id="IPR011006">
    <property type="entry name" value="CheY-like_superfamily"/>
</dbReference>
<dbReference type="GO" id="GO:0003677">
    <property type="term" value="F:DNA binding"/>
    <property type="evidence" value="ECO:0007669"/>
    <property type="project" value="InterPro"/>
</dbReference>
<organism evidence="6 7">
    <name type="scientific">Faecalicatena orotica</name>
    <dbReference type="NCBI Taxonomy" id="1544"/>
    <lineage>
        <taxon>Bacteria</taxon>
        <taxon>Bacillati</taxon>
        <taxon>Bacillota</taxon>
        <taxon>Clostridia</taxon>
        <taxon>Lachnospirales</taxon>
        <taxon>Lachnospiraceae</taxon>
        <taxon>Faecalicatena</taxon>
    </lineage>
</organism>
<dbReference type="EMBL" id="QGDL01000013">
    <property type="protein sequence ID" value="PWJ23583.1"/>
    <property type="molecule type" value="Genomic_DNA"/>
</dbReference>
<protein>
    <recommendedName>
        <fullName evidence="1">Stage 0 sporulation protein A homolog</fullName>
    </recommendedName>
</protein>
<evidence type="ECO:0000259" key="4">
    <source>
        <dbReference type="PROSITE" id="PS50110"/>
    </source>
</evidence>
<proteinExistence type="predicted"/>
<reference evidence="6 7" key="1">
    <citation type="submission" date="2018-05" db="EMBL/GenBank/DDBJ databases">
        <title>The Hungate 1000. A catalogue of reference genomes from the rumen microbiome.</title>
        <authorList>
            <person name="Kelly W."/>
        </authorList>
    </citation>
    <scope>NUCLEOTIDE SEQUENCE [LARGE SCALE GENOMIC DNA]</scope>
    <source>
        <strain evidence="6 7">NLAE-zl-C242</strain>
    </source>
</reference>
<feature type="modified residue" description="4-aspartylphosphate" evidence="3">
    <location>
        <position position="60"/>
    </location>
</feature>
<evidence type="ECO:0000256" key="3">
    <source>
        <dbReference type="PROSITE-ProRule" id="PRU00169"/>
    </source>
</evidence>
<evidence type="ECO:0000313" key="7">
    <source>
        <dbReference type="Proteomes" id="UP000245845"/>
    </source>
</evidence>
<accession>A0A2Y9BHL9</accession>
<dbReference type="SMART" id="SM00850">
    <property type="entry name" value="LytTR"/>
    <property type="match status" value="1"/>
</dbReference>
<dbReference type="InterPro" id="IPR001789">
    <property type="entry name" value="Sig_transdc_resp-reg_receiver"/>
</dbReference>
<keyword evidence="3" id="KW-0597">Phosphoprotein</keyword>
<evidence type="ECO:0000256" key="1">
    <source>
        <dbReference type="ARBA" id="ARBA00018672"/>
    </source>
</evidence>
<dbReference type="InterPro" id="IPR007492">
    <property type="entry name" value="LytTR_DNA-bd_dom"/>
</dbReference>
<name>A0A2Y9BHL9_9FIRM</name>
<dbReference type="GO" id="GO:0000156">
    <property type="term" value="F:phosphorelay response regulator activity"/>
    <property type="evidence" value="ECO:0007669"/>
    <property type="project" value="InterPro"/>
</dbReference>
<feature type="domain" description="HTH LytTR-type" evidence="5">
    <location>
        <begin position="139"/>
        <end position="239"/>
    </location>
</feature>
<dbReference type="Pfam" id="PF04397">
    <property type="entry name" value="LytTR"/>
    <property type="match status" value="1"/>
</dbReference>
<dbReference type="PROSITE" id="PS50110">
    <property type="entry name" value="RESPONSE_REGULATORY"/>
    <property type="match status" value="1"/>
</dbReference>
<dbReference type="PANTHER" id="PTHR37299">
    <property type="entry name" value="TRANSCRIPTIONAL REGULATOR-RELATED"/>
    <property type="match status" value="1"/>
</dbReference>
<gene>
    <name evidence="6" type="ORF">A8806_11316</name>
</gene>
<comment type="caution">
    <text evidence="6">The sequence shown here is derived from an EMBL/GenBank/DDBJ whole genome shotgun (WGS) entry which is preliminary data.</text>
</comment>
<keyword evidence="7" id="KW-1185">Reference proteome</keyword>
<dbReference type="PROSITE" id="PS50930">
    <property type="entry name" value="HTH_LYTTR"/>
    <property type="match status" value="1"/>
</dbReference>
<dbReference type="InterPro" id="IPR046947">
    <property type="entry name" value="LytR-like"/>
</dbReference>
<dbReference type="OrthoDB" id="9809318at2"/>
<dbReference type="Gene3D" id="3.40.50.2300">
    <property type="match status" value="1"/>
</dbReference>
<evidence type="ECO:0000256" key="2">
    <source>
        <dbReference type="ARBA" id="ARBA00024867"/>
    </source>
</evidence>
<dbReference type="Proteomes" id="UP000245845">
    <property type="component" value="Unassembled WGS sequence"/>
</dbReference>
<evidence type="ECO:0000259" key="5">
    <source>
        <dbReference type="PROSITE" id="PS50930"/>
    </source>
</evidence>
<dbReference type="PANTHER" id="PTHR37299:SF1">
    <property type="entry name" value="STAGE 0 SPORULATION PROTEIN A HOMOLOG"/>
    <property type="match status" value="1"/>
</dbReference>
<evidence type="ECO:0000313" key="6">
    <source>
        <dbReference type="EMBL" id="PWJ23583.1"/>
    </source>
</evidence>
<comment type="function">
    <text evidence="2">May play the central regulatory role in sporulation. It may be an element of the effector pathway responsible for the activation of sporulation genes in response to nutritional stress. Spo0A may act in concert with spo0H (a sigma factor) to control the expression of some genes that are critical to the sporulation process.</text>
</comment>